<dbReference type="EMBL" id="JARKIE010000133">
    <property type="protein sequence ID" value="KAJ7678639.1"/>
    <property type="molecule type" value="Genomic_DNA"/>
</dbReference>
<dbReference type="AlphaFoldDB" id="A0AAD7D4H0"/>
<feature type="region of interest" description="Disordered" evidence="1">
    <location>
        <begin position="61"/>
        <end position="88"/>
    </location>
</feature>
<sequence>MKTFPLILAAGYTQSLVFPLLSRNAQHLKSADLKDVAACHPASRAQNGAFSRSASGLRVLSRPSGGADVAPPSVTTKTALGSTRETADDGPFLWADSWAAAPPARAAPRWHFPSQPEVPGRYPG</sequence>
<protein>
    <submittedName>
        <fullName evidence="2">Uncharacterized protein</fullName>
    </submittedName>
</protein>
<reference evidence="2" key="1">
    <citation type="submission" date="2023-03" db="EMBL/GenBank/DDBJ databases">
        <title>Massive genome expansion in bonnet fungi (Mycena s.s.) driven by repeated elements and novel gene families across ecological guilds.</title>
        <authorList>
            <consortium name="Lawrence Berkeley National Laboratory"/>
            <person name="Harder C.B."/>
            <person name="Miyauchi S."/>
            <person name="Viragh M."/>
            <person name="Kuo A."/>
            <person name="Thoen E."/>
            <person name="Andreopoulos B."/>
            <person name="Lu D."/>
            <person name="Skrede I."/>
            <person name="Drula E."/>
            <person name="Henrissat B."/>
            <person name="Morin E."/>
            <person name="Kohler A."/>
            <person name="Barry K."/>
            <person name="LaButti K."/>
            <person name="Morin E."/>
            <person name="Salamov A."/>
            <person name="Lipzen A."/>
            <person name="Mereny Z."/>
            <person name="Hegedus B."/>
            <person name="Baldrian P."/>
            <person name="Stursova M."/>
            <person name="Weitz H."/>
            <person name="Taylor A."/>
            <person name="Grigoriev I.V."/>
            <person name="Nagy L.G."/>
            <person name="Martin F."/>
            <person name="Kauserud H."/>
        </authorList>
    </citation>
    <scope>NUCLEOTIDE SEQUENCE</scope>
    <source>
        <strain evidence="2">CBHHK067</strain>
    </source>
</reference>
<feature type="region of interest" description="Disordered" evidence="1">
    <location>
        <begin position="105"/>
        <end position="124"/>
    </location>
</feature>
<organism evidence="2 3">
    <name type="scientific">Mycena rosella</name>
    <name type="common">Pink bonnet</name>
    <name type="synonym">Agaricus rosellus</name>
    <dbReference type="NCBI Taxonomy" id="1033263"/>
    <lineage>
        <taxon>Eukaryota</taxon>
        <taxon>Fungi</taxon>
        <taxon>Dikarya</taxon>
        <taxon>Basidiomycota</taxon>
        <taxon>Agaricomycotina</taxon>
        <taxon>Agaricomycetes</taxon>
        <taxon>Agaricomycetidae</taxon>
        <taxon>Agaricales</taxon>
        <taxon>Marasmiineae</taxon>
        <taxon>Mycenaceae</taxon>
        <taxon>Mycena</taxon>
    </lineage>
</organism>
<dbReference type="Proteomes" id="UP001221757">
    <property type="component" value="Unassembled WGS sequence"/>
</dbReference>
<name>A0AAD7D4H0_MYCRO</name>
<feature type="compositionally biased region" description="Polar residues" evidence="1">
    <location>
        <begin position="73"/>
        <end position="84"/>
    </location>
</feature>
<evidence type="ECO:0000313" key="3">
    <source>
        <dbReference type="Proteomes" id="UP001221757"/>
    </source>
</evidence>
<evidence type="ECO:0000256" key="1">
    <source>
        <dbReference type="SAM" id="MobiDB-lite"/>
    </source>
</evidence>
<gene>
    <name evidence="2" type="ORF">B0H17DRAFT_1078282</name>
</gene>
<comment type="caution">
    <text evidence="2">The sequence shown here is derived from an EMBL/GenBank/DDBJ whole genome shotgun (WGS) entry which is preliminary data.</text>
</comment>
<keyword evidence="3" id="KW-1185">Reference proteome</keyword>
<proteinExistence type="predicted"/>
<accession>A0AAD7D4H0</accession>
<evidence type="ECO:0000313" key="2">
    <source>
        <dbReference type="EMBL" id="KAJ7678639.1"/>
    </source>
</evidence>